<keyword evidence="8 16" id="KW-1133">Transmembrane helix</keyword>
<feature type="transmembrane region" description="Helical" evidence="16">
    <location>
        <begin position="569"/>
        <end position="592"/>
    </location>
</feature>
<evidence type="ECO:0000256" key="8">
    <source>
        <dbReference type="ARBA" id="ARBA00022989"/>
    </source>
</evidence>
<dbReference type="Pfam" id="PF01490">
    <property type="entry name" value="Aa_trans"/>
    <property type="match status" value="2"/>
</dbReference>
<keyword evidence="9" id="KW-0915">Sodium</keyword>
<feature type="domain" description="Amino acid transporter transmembrane" evidence="17">
    <location>
        <begin position="342"/>
        <end position="589"/>
    </location>
</feature>
<evidence type="ECO:0000259" key="17">
    <source>
        <dbReference type="Pfam" id="PF01490"/>
    </source>
</evidence>
<evidence type="ECO:0000256" key="11">
    <source>
        <dbReference type="ARBA" id="ARBA00023157"/>
    </source>
</evidence>
<feature type="domain" description="Amino acid transporter transmembrane" evidence="17">
    <location>
        <begin position="159"/>
        <end position="274"/>
    </location>
</feature>
<evidence type="ECO:0000256" key="15">
    <source>
        <dbReference type="SAM" id="MobiDB-lite"/>
    </source>
</evidence>
<keyword evidence="7" id="KW-0029">Amino-acid transport</keyword>
<feature type="transmembrane region" description="Helical" evidence="16">
    <location>
        <begin position="506"/>
        <end position="531"/>
    </location>
</feature>
<dbReference type="EMBL" id="NEVH01020852">
    <property type="protein sequence ID" value="PNF21141.1"/>
    <property type="molecule type" value="Genomic_DNA"/>
</dbReference>
<dbReference type="GO" id="GO:0015179">
    <property type="term" value="F:L-amino acid transmembrane transporter activity"/>
    <property type="evidence" value="ECO:0007669"/>
    <property type="project" value="TreeGrafter"/>
</dbReference>
<evidence type="ECO:0000313" key="18">
    <source>
        <dbReference type="EMBL" id="PNF21141.1"/>
    </source>
</evidence>
<evidence type="ECO:0000256" key="10">
    <source>
        <dbReference type="ARBA" id="ARBA00023136"/>
    </source>
</evidence>
<evidence type="ECO:0000256" key="5">
    <source>
        <dbReference type="ARBA" id="ARBA00022723"/>
    </source>
</evidence>
<feature type="transmembrane region" description="Helical" evidence="16">
    <location>
        <begin position="353"/>
        <end position="374"/>
    </location>
</feature>
<feature type="transmembrane region" description="Helical" evidence="16">
    <location>
        <begin position="428"/>
        <end position="453"/>
    </location>
</feature>
<evidence type="ECO:0000256" key="6">
    <source>
        <dbReference type="ARBA" id="ARBA00022753"/>
    </source>
</evidence>
<keyword evidence="3" id="KW-0813">Transport</keyword>
<evidence type="ECO:0000256" key="4">
    <source>
        <dbReference type="ARBA" id="ARBA00022692"/>
    </source>
</evidence>
<keyword evidence="6" id="KW-0967">Endosome</keyword>
<dbReference type="GO" id="GO:0046872">
    <property type="term" value="F:metal ion binding"/>
    <property type="evidence" value="ECO:0007669"/>
    <property type="project" value="UniProtKB-KW"/>
</dbReference>
<reference evidence="18 19" key="1">
    <citation type="submission" date="2017-12" db="EMBL/GenBank/DDBJ databases">
        <title>Hemimetabolous genomes reveal molecular basis of termite eusociality.</title>
        <authorList>
            <person name="Harrison M.C."/>
            <person name="Jongepier E."/>
            <person name="Robertson H.M."/>
            <person name="Arning N."/>
            <person name="Bitard-Feildel T."/>
            <person name="Chao H."/>
            <person name="Childers C.P."/>
            <person name="Dinh H."/>
            <person name="Doddapaneni H."/>
            <person name="Dugan S."/>
            <person name="Gowin J."/>
            <person name="Greiner C."/>
            <person name="Han Y."/>
            <person name="Hu H."/>
            <person name="Hughes D.S.T."/>
            <person name="Huylmans A.-K."/>
            <person name="Kemena C."/>
            <person name="Kremer L.P.M."/>
            <person name="Lee S.L."/>
            <person name="Lopez-Ezquerra A."/>
            <person name="Mallet L."/>
            <person name="Monroy-Kuhn J.M."/>
            <person name="Moser A."/>
            <person name="Murali S.C."/>
            <person name="Muzny D.M."/>
            <person name="Otani S."/>
            <person name="Piulachs M.-D."/>
            <person name="Poelchau M."/>
            <person name="Qu J."/>
            <person name="Schaub F."/>
            <person name="Wada-Katsumata A."/>
            <person name="Worley K.C."/>
            <person name="Xie Q."/>
            <person name="Ylla G."/>
            <person name="Poulsen M."/>
            <person name="Gibbs R.A."/>
            <person name="Schal C."/>
            <person name="Richards S."/>
            <person name="Belles X."/>
            <person name="Korb J."/>
            <person name="Bornberg-Bauer E."/>
        </authorList>
    </citation>
    <scope>NUCLEOTIDE SEQUENCE [LARGE SCALE GENOMIC DNA]</scope>
    <source>
        <tissue evidence="18">Whole body</tissue>
    </source>
</reference>
<protein>
    <recommendedName>
        <fullName evidence="17">Amino acid transporter transmembrane domain-containing protein</fullName>
    </recommendedName>
</protein>
<feature type="compositionally biased region" description="Polar residues" evidence="15">
    <location>
        <begin position="11"/>
        <end position="25"/>
    </location>
</feature>
<feature type="transmembrane region" description="Helical" evidence="16">
    <location>
        <begin position="394"/>
        <end position="416"/>
    </location>
</feature>
<evidence type="ECO:0000256" key="2">
    <source>
        <dbReference type="ARBA" id="ARBA00004155"/>
    </source>
</evidence>
<evidence type="ECO:0000256" key="16">
    <source>
        <dbReference type="SAM" id="Phobius"/>
    </source>
</evidence>
<dbReference type="STRING" id="105785.A0A2J7PXT2"/>
<keyword evidence="11" id="KW-1015">Disulfide bond</keyword>
<sequence>MYDKVDPKSQGWKSYNQSDYDSGSESHPLVSSDASQTSRRSFGTTTTFIFPDSETSDFESTPVKPVTSAAPAPRPRPAELYNSSRRPFTYHANNFRKGDTSWEKQMSTSMTSNRLQYYSKLQTYASDGLTLVIPDHVLPFTYFVPYISREEPRGDGKQSSLVTIFAVWNTIMGSSLLTMPWGMQNAGLLMGVITIVLMGGLCLYTTHKILQVNTRHGETNSDGEVAELATLLLGRWAGYIAKMFSLLVLLGAVIVYWVLMSNFLYHSVDYLYETATHTTSSQDNSSSALPSVLCPQDENGGDTLNATSLLEMPVPLYNKVWDITTTVPIFLILIIGPLINFRSVTFFTKFNSLGTLSVMYILLFVIVKSASFGINVNFTNVTNIHFTPLFRITFPALSGMAALSFFIHNIIITIMRNNRHQENNTRDLSIAYLLVTLTYAFIGLVFYICFPLQKICISDNLLDNFQNWDPMTAIARVFLFFQLMTVYPLIAFMLRSQFFMAVARNVYPGLPHVLGFNTVVVTVCILFAVFLPSIGTIIRYTGALCGLLYIFTLPILLHLASKRACGKTSVVSTVLHLTIPVIGAINLLAQFYV</sequence>
<feature type="region of interest" description="Disordered" evidence="15">
    <location>
        <begin position="1"/>
        <end position="82"/>
    </location>
</feature>
<keyword evidence="10 16" id="KW-0472">Membrane</keyword>
<dbReference type="InterPro" id="IPR013057">
    <property type="entry name" value="AA_transpt_TM"/>
</dbReference>
<dbReference type="AlphaFoldDB" id="A0A2J7PXT2"/>
<dbReference type="PANTHER" id="PTHR22950">
    <property type="entry name" value="AMINO ACID TRANSPORTER"/>
    <property type="match status" value="1"/>
</dbReference>
<evidence type="ECO:0000256" key="7">
    <source>
        <dbReference type="ARBA" id="ARBA00022970"/>
    </source>
</evidence>
<dbReference type="GO" id="GO:0031902">
    <property type="term" value="C:late endosome membrane"/>
    <property type="evidence" value="ECO:0007669"/>
    <property type="project" value="UniProtKB-SubCell"/>
</dbReference>
<proteinExistence type="inferred from homology"/>
<feature type="transmembrane region" description="Helical" evidence="16">
    <location>
        <begin position="537"/>
        <end position="557"/>
    </location>
</feature>
<dbReference type="GO" id="GO:0005765">
    <property type="term" value="C:lysosomal membrane"/>
    <property type="evidence" value="ECO:0007669"/>
    <property type="project" value="UniProtKB-SubCell"/>
</dbReference>
<evidence type="ECO:0000256" key="12">
    <source>
        <dbReference type="ARBA" id="ARBA00023180"/>
    </source>
</evidence>
<comment type="caution">
    <text evidence="18">The sequence shown here is derived from an EMBL/GenBank/DDBJ whole genome shotgun (WGS) entry which is preliminary data.</text>
</comment>
<evidence type="ECO:0000313" key="19">
    <source>
        <dbReference type="Proteomes" id="UP000235965"/>
    </source>
</evidence>
<keyword evidence="5" id="KW-0479">Metal-binding</keyword>
<dbReference type="InParanoid" id="A0A2J7PXT2"/>
<comment type="subcellular location">
    <subcellularLocation>
        <location evidence="1">Late endosome membrane</location>
        <topology evidence="1">Multi-pass membrane protein</topology>
    </subcellularLocation>
    <subcellularLocation>
        <location evidence="2">Lysosome membrane</location>
        <topology evidence="2">Multi-pass membrane protein</topology>
    </subcellularLocation>
</comment>
<dbReference type="Gene3D" id="1.20.1740.10">
    <property type="entry name" value="Amino acid/polyamine transporter I"/>
    <property type="match status" value="1"/>
</dbReference>
<comment type="similarity">
    <text evidence="14">Belongs to the amino acid/polyamine transporter 2 family. SLC38A9 subfamily.</text>
</comment>
<feature type="transmembrane region" description="Helical" evidence="16">
    <location>
        <begin position="161"/>
        <end position="181"/>
    </location>
</feature>
<feature type="compositionally biased region" description="Low complexity" evidence="15">
    <location>
        <begin position="37"/>
        <end position="48"/>
    </location>
</feature>
<accession>A0A2J7PXT2</accession>
<evidence type="ECO:0000256" key="13">
    <source>
        <dbReference type="ARBA" id="ARBA00023228"/>
    </source>
</evidence>
<evidence type="ECO:0000256" key="3">
    <source>
        <dbReference type="ARBA" id="ARBA00022448"/>
    </source>
</evidence>
<keyword evidence="13" id="KW-0458">Lysosome</keyword>
<evidence type="ECO:0000256" key="1">
    <source>
        <dbReference type="ARBA" id="ARBA00004107"/>
    </source>
</evidence>
<feature type="transmembrane region" description="Helical" evidence="16">
    <location>
        <begin position="320"/>
        <end position="341"/>
    </location>
</feature>
<evidence type="ECO:0000256" key="14">
    <source>
        <dbReference type="ARBA" id="ARBA00038442"/>
    </source>
</evidence>
<gene>
    <name evidence="18" type="ORF">B7P43_G05116</name>
</gene>
<dbReference type="Proteomes" id="UP000235965">
    <property type="component" value="Unassembled WGS sequence"/>
</dbReference>
<dbReference type="PANTHER" id="PTHR22950:SF244">
    <property type="entry name" value="NEUTRAL AMINO ACID TRANSPORTER 9"/>
    <property type="match status" value="1"/>
</dbReference>
<evidence type="ECO:0000256" key="9">
    <source>
        <dbReference type="ARBA" id="ARBA00023053"/>
    </source>
</evidence>
<keyword evidence="4 16" id="KW-0812">Transmembrane</keyword>
<keyword evidence="19" id="KW-1185">Reference proteome</keyword>
<keyword evidence="12" id="KW-0325">Glycoprotein</keyword>
<feature type="transmembrane region" description="Helical" evidence="16">
    <location>
        <begin position="473"/>
        <end position="494"/>
    </location>
</feature>
<feature type="transmembrane region" description="Helical" evidence="16">
    <location>
        <begin position="187"/>
        <end position="206"/>
    </location>
</feature>
<dbReference type="OrthoDB" id="294730at2759"/>
<feature type="transmembrane region" description="Helical" evidence="16">
    <location>
        <begin position="239"/>
        <end position="259"/>
    </location>
</feature>
<organism evidence="18 19">
    <name type="scientific">Cryptotermes secundus</name>
    <dbReference type="NCBI Taxonomy" id="105785"/>
    <lineage>
        <taxon>Eukaryota</taxon>
        <taxon>Metazoa</taxon>
        <taxon>Ecdysozoa</taxon>
        <taxon>Arthropoda</taxon>
        <taxon>Hexapoda</taxon>
        <taxon>Insecta</taxon>
        <taxon>Pterygota</taxon>
        <taxon>Neoptera</taxon>
        <taxon>Polyneoptera</taxon>
        <taxon>Dictyoptera</taxon>
        <taxon>Blattodea</taxon>
        <taxon>Blattoidea</taxon>
        <taxon>Termitoidae</taxon>
        <taxon>Kalotermitidae</taxon>
        <taxon>Cryptotermitinae</taxon>
        <taxon>Cryptotermes</taxon>
    </lineage>
</organism>
<name>A0A2J7PXT2_9NEOP</name>